<feature type="domain" description="DNA binding HTH" evidence="1">
    <location>
        <begin position="52"/>
        <end position="88"/>
    </location>
</feature>
<dbReference type="InterPro" id="IPR009057">
    <property type="entry name" value="Homeodomain-like_sf"/>
</dbReference>
<feature type="non-terminal residue" evidence="2">
    <location>
        <position position="1"/>
    </location>
</feature>
<dbReference type="InterPro" id="IPR002197">
    <property type="entry name" value="HTH_Fis"/>
</dbReference>
<dbReference type="PRINTS" id="PR01590">
    <property type="entry name" value="HTHFIS"/>
</dbReference>
<accession>A0A0F3GMP3</accession>
<name>A0A0F3GMP3_9BACT</name>
<proteinExistence type="predicted"/>
<dbReference type="AlphaFoldDB" id="A0A0F3GMP3"/>
<dbReference type="Gene3D" id="1.10.10.60">
    <property type="entry name" value="Homeodomain-like"/>
    <property type="match status" value="1"/>
</dbReference>
<evidence type="ECO:0000259" key="1">
    <source>
        <dbReference type="Pfam" id="PF02954"/>
    </source>
</evidence>
<dbReference type="GO" id="GO:0043565">
    <property type="term" value="F:sequence-specific DNA binding"/>
    <property type="evidence" value="ECO:0007669"/>
    <property type="project" value="InterPro"/>
</dbReference>
<evidence type="ECO:0000313" key="3">
    <source>
        <dbReference type="Proteomes" id="UP000033423"/>
    </source>
</evidence>
<gene>
    <name evidence="2" type="ORF">MBAV_004640</name>
</gene>
<evidence type="ECO:0000313" key="2">
    <source>
        <dbReference type="EMBL" id="KJU83166.1"/>
    </source>
</evidence>
<keyword evidence="3" id="KW-1185">Reference proteome</keyword>
<dbReference type="Pfam" id="PF02954">
    <property type="entry name" value="HTH_8"/>
    <property type="match status" value="1"/>
</dbReference>
<sequence>IRELRNLIRRVVLFCKCEVISLEDIMSFLDVDDNSAENIQRLSLKEIMERKEIETILAAIEESNGNKTKAASMLGITYRWLAKRLHDYGIVYDKT</sequence>
<dbReference type="SUPFAM" id="SSF46689">
    <property type="entry name" value="Homeodomain-like"/>
    <property type="match status" value="1"/>
</dbReference>
<dbReference type="PANTHER" id="PTHR32071">
    <property type="entry name" value="TRANSCRIPTIONAL REGULATORY PROTEIN"/>
    <property type="match status" value="1"/>
</dbReference>
<dbReference type="Proteomes" id="UP000033423">
    <property type="component" value="Unassembled WGS sequence"/>
</dbReference>
<protein>
    <submittedName>
        <fullName evidence="2">Fis family PAS modulated sigma54 specific transcriptional regulator</fullName>
    </submittedName>
</protein>
<dbReference type="EMBL" id="LACI01002004">
    <property type="protein sequence ID" value="KJU83166.1"/>
    <property type="molecule type" value="Genomic_DNA"/>
</dbReference>
<reference evidence="2 3" key="1">
    <citation type="submission" date="2015-02" db="EMBL/GenBank/DDBJ databases">
        <title>Single-cell genomics of uncultivated deep-branching MTB reveals a conserved set of magnetosome genes.</title>
        <authorList>
            <person name="Kolinko S."/>
            <person name="Richter M."/>
            <person name="Glockner F.O."/>
            <person name="Brachmann A."/>
            <person name="Schuler D."/>
        </authorList>
    </citation>
    <scope>NUCLEOTIDE SEQUENCE [LARGE SCALE GENOMIC DNA]</scope>
    <source>
        <strain evidence="2">TM-1</strain>
    </source>
</reference>
<organism evidence="2 3">
    <name type="scientific">Candidatus Magnetobacterium bavaricum</name>
    <dbReference type="NCBI Taxonomy" id="29290"/>
    <lineage>
        <taxon>Bacteria</taxon>
        <taxon>Pseudomonadati</taxon>
        <taxon>Nitrospirota</taxon>
        <taxon>Thermodesulfovibrionia</taxon>
        <taxon>Thermodesulfovibrionales</taxon>
        <taxon>Candidatus Magnetobacteriaceae</taxon>
        <taxon>Candidatus Magnetobacterium</taxon>
    </lineage>
</organism>
<comment type="caution">
    <text evidence="2">The sequence shown here is derived from an EMBL/GenBank/DDBJ whole genome shotgun (WGS) entry which is preliminary data.</text>
</comment>